<evidence type="ECO:0000313" key="2">
    <source>
        <dbReference type="Proteomes" id="UP001295794"/>
    </source>
</evidence>
<keyword evidence="2" id="KW-1185">Reference proteome</keyword>
<dbReference type="EMBL" id="CAVNYO010000414">
    <property type="protein sequence ID" value="CAK5276955.1"/>
    <property type="molecule type" value="Genomic_DNA"/>
</dbReference>
<name>A0AAD2Q564_9AGAR</name>
<organism evidence="1 2">
    <name type="scientific">Mycena citricolor</name>
    <dbReference type="NCBI Taxonomy" id="2018698"/>
    <lineage>
        <taxon>Eukaryota</taxon>
        <taxon>Fungi</taxon>
        <taxon>Dikarya</taxon>
        <taxon>Basidiomycota</taxon>
        <taxon>Agaricomycotina</taxon>
        <taxon>Agaricomycetes</taxon>
        <taxon>Agaricomycetidae</taxon>
        <taxon>Agaricales</taxon>
        <taxon>Marasmiineae</taxon>
        <taxon>Mycenaceae</taxon>
        <taxon>Mycena</taxon>
    </lineage>
</organism>
<protein>
    <submittedName>
        <fullName evidence="1">Uncharacterized protein</fullName>
    </submittedName>
</protein>
<dbReference type="Proteomes" id="UP001295794">
    <property type="component" value="Unassembled WGS sequence"/>
</dbReference>
<evidence type="ECO:0000313" key="1">
    <source>
        <dbReference type="EMBL" id="CAK5276955.1"/>
    </source>
</evidence>
<comment type="caution">
    <text evidence="1">The sequence shown here is derived from an EMBL/GenBank/DDBJ whole genome shotgun (WGS) entry which is preliminary data.</text>
</comment>
<dbReference type="InterPro" id="IPR032675">
    <property type="entry name" value="LRR_dom_sf"/>
</dbReference>
<accession>A0AAD2Q564</accession>
<dbReference type="SUPFAM" id="SSF52047">
    <property type="entry name" value="RNI-like"/>
    <property type="match status" value="1"/>
</dbReference>
<reference evidence="1" key="1">
    <citation type="submission" date="2023-11" db="EMBL/GenBank/DDBJ databases">
        <authorList>
            <person name="De Vega J J."/>
            <person name="De Vega J J."/>
        </authorList>
    </citation>
    <scope>NUCLEOTIDE SEQUENCE</scope>
</reference>
<dbReference type="AlphaFoldDB" id="A0AAD2Q564"/>
<sequence>QCFASTPHPCDSMHPALEVAEIRNLICEAVERDELKGLLAALAQTCRVFFQPAIEALWATVELGDWLRYTMPEDVWNAGLGSGTSRILSPRRDIVSQDWTRSVIYGPCIRDLTCPSSGGSALDVAQALGAILICPPPETCLVSLQSLTWHQNNLTAMRPFLGPKLTSLHIWSPCLEGNTDENMAFLSEISHRFSKTMRDIGLHFDTSDEEGPADLLSSAFALYEDLRSASAHVANQRTLLCLGALPRLQSLSTTFVTNLEDLATLPAEAPFFPALEALDLQSVTQAEAILLLSTLTRSPLSTLYLGLKELVLNSAFESLVSSVRSCSASELRLLDISSSDNGEAGDLWSLTLLCSPFFSSLTRISIKSHVGFDITNDSLGVLAQNLPHLVDLRLWTTDPGGKLVSLPCLAAFAEHCRSLRTLKIPLDARDAPRASGLLSSRPFPRQLALRELMVLKAGIEQPSDVAAYLNMLFGGLTKITTTADDREETSYDGADPDLRTRNYWGEVHRWLPTLNVVRALERKLVEFETLEMRE</sequence>
<gene>
    <name evidence="1" type="ORF">MYCIT1_LOCUS25639</name>
</gene>
<feature type="non-terminal residue" evidence="1">
    <location>
        <position position="1"/>
    </location>
</feature>
<dbReference type="Gene3D" id="3.80.10.10">
    <property type="entry name" value="Ribonuclease Inhibitor"/>
    <property type="match status" value="1"/>
</dbReference>
<proteinExistence type="predicted"/>